<dbReference type="Proteomes" id="UP001642484">
    <property type="component" value="Unassembled WGS sequence"/>
</dbReference>
<dbReference type="CDD" id="cd00051">
    <property type="entry name" value="EFh"/>
    <property type="match status" value="1"/>
</dbReference>
<accession>A0ABP0P3N6</accession>
<comment type="caution">
    <text evidence="3">The sequence shown here is derived from an EMBL/GenBank/DDBJ whole genome shotgun (WGS) entry which is preliminary data.</text>
</comment>
<dbReference type="Gene3D" id="1.10.238.10">
    <property type="entry name" value="EF-hand"/>
    <property type="match status" value="1"/>
</dbReference>
<name>A0ABP0P3N6_9DINO</name>
<dbReference type="InterPro" id="IPR018247">
    <property type="entry name" value="EF_Hand_1_Ca_BS"/>
</dbReference>
<gene>
    <name evidence="3" type="ORF">CCMP2556_LOCUS34749</name>
</gene>
<dbReference type="InterPro" id="IPR036907">
    <property type="entry name" value="5'-Nucleotdase_C_sf"/>
</dbReference>
<sequence>GRCDYKAGAFTLGDLYKEIAYAEAVAVVPMKGSKLAEAVKFSRSKEGEKPGFLHLDVGSFANEKHELVEVNKKPFDANKVYKVALQRALLQGMNEITPLQEFAKENGVPDEETCSWMKEVIVTVCMKDMWRQILSLPPWDPSGTMTADQVREAMRDTFKKMDKDKSGSIDIQEIEEFLKERLPQFGSGALALQLFKMADKDGSGSVELSELVNFVH</sequence>
<dbReference type="Gene3D" id="3.90.780.10">
    <property type="entry name" value="5'-Nucleotidase, C-terminal domain"/>
    <property type="match status" value="1"/>
</dbReference>
<dbReference type="EMBL" id="CAXAMN010022539">
    <property type="protein sequence ID" value="CAK9070647.1"/>
    <property type="molecule type" value="Genomic_DNA"/>
</dbReference>
<organism evidence="3 4">
    <name type="scientific">Durusdinium trenchii</name>
    <dbReference type="NCBI Taxonomy" id="1381693"/>
    <lineage>
        <taxon>Eukaryota</taxon>
        <taxon>Sar</taxon>
        <taxon>Alveolata</taxon>
        <taxon>Dinophyceae</taxon>
        <taxon>Suessiales</taxon>
        <taxon>Symbiodiniaceae</taxon>
        <taxon>Durusdinium</taxon>
    </lineage>
</organism>
<dbReference type="Pfam" id="PF02872">
    <property type="entry name" value="5_nucleotid_C"/>
    <property type="match status" value="1"/>
</dbReference>
<feature type="domain" description="EF-hand" evidence="2">
    <location>
        <begin position="186"/>
        <end position="216"/>
    </location>
</feature>
<proteinExistence type="predicted"/>
<evidence type="ECO:0000256" key="1">
    <source>
        <dbReference type="ARBA" id="ARBA00022837"/>
    </source>
</evidence>
<dbReference type="InterPro" id="IPR002048">
    <property type="entry name" value="EF_hand_dom"/>
</dbReference>
<dbReference type="InterPro" id="IPR011992">
    <property type="entry name" value="EF-hand-dom_pair"/>
</dbReference>
<evidence type="ECO:0000259" key="2">
    <source>
        <dbReference type="PROSITE" id="PS50222"/>
    </source>
</evidence>
<dbReference type="Pfam" id="PF13499">
    <property type="entry name" value="EF-hand_7"/>
    <property type="match status" value="1"/>
</dbReference>
<protein>
    <recommendedName>
        <fullName evidence="2">EF-hand domain-containing protein</fullName>
    </recommendedName>
</protein>
<keyword evidence="4" id="KW-1185">Reference proteome</keyword>
<feature type="non-terminal residue" evidence="3">
    <location>
        <position position="1"/>
    </location>
</feature>
<keyword evidence="1" id="KW-0106">Calcium</keyword>
<dbReference type="PROSITE" id="PS50222">
    <property type="entry name" value="EF_HAND_2"/>
    <property type="match status" value="2"/>
</dbReference>
<dbReference type="InterPro" id="IPR008334">
    <property type="entry name" value="5'-Nucleotdase_C"/>
</dbReference>
<reference evidence="3 4" key="1">
    <citation type="submission" date="2024-02" db="EMBL/GenBank/DDBJ databases">
        <authorList>
            <person name="Chen Y."/>
            <person name="Shah S."/>
            <person name="Dougan E. K."/>
            <person name="Thang M."/>
            <person name="Chan C."/>
        </authorList>
    </citation>
    <scope>NUCLEOTIDE SEQUENCE [LARGE SCALE GENOMIC DNA]</scope>
</reference>
<feature type="domain" description="EF-hand" evidence="2">
    <location>
        <begin position="149"/>
        <end position="184"/>
    </location>
</feature>
<dbReference type="SMART" id="SM00054">
    <property type="entry name" value="EFh"/>
    <property type="match status" value="2"/>
</dbReference>
<evidence type="ECO:0000313" key="3">
    <source>
        <dbReference type="EMBL" id="CAK9070647.1"/>
    </source>
</evidence>
<dbReference type="SUPFAM" id="SSF55816">
    <property type="entry name" value="5'-nucleotidase (syn. UDP-sugar hydrolase), C-terminal domain"/>
    <property type="match status" value="1"/>
</dbReference>
<evidence type="ECO:0000313" key="4">
    <source>
        <dbReference type="Proteomes" id="UP001642484"/>
    </source>
</evidence>
<dbReference type="PROSITE" id="PS00018">
    <property type="entry name" value="EF_HAND_1"/>
    <property type="match status" value="2"/>
</dbReference>
<dbReference type="SUPFAM" id="SSF47473">
    <property type="entry name" value="EF-hand"/>
    <property type="match status" value="1"/>
</dbReference>